<proteinExistence type="predicted"/>
<feature type="binding site" evidence="2">
    <location>
        <position position="402"/>
    </location>
    <ligand>
        <name>Mn(2+)</name>
        <dbReference type="ChEBI" id="CHEBI:29035"/>
        <label>2</label>
    </ligand>
</feature>
<evidence type="ECO:0000259" key="3">
    <source>
        <dbReference type="Pfam" id="PF07687"/>
    </source>
</evidence>
<dbReference type="GO" id="GO:0050118">
    <property type="term" value="F:N-acetyldiaminopimelate deacetylase activity"/>
    <property type="evidence" value="ECO:0007669"/>
    <property type="project" value="UniProtKB-ARBA"/>
</dbReference>
<evidence type="ECO:0000313" key="5">
    <source>
        <dbReference type="Proteomes" id="UP000361836"/>
    </source>
</evidence>
<keyword evidence="2" id="KW-0464">Manganese</keyword>
<keyword evidence="2" id="KW-0479">Metal-binding</keyword>
<name>A0A5K1J200_9ACTN</name>
<feature type="binding site" evidence="2">
    <location>
        <position position="178"/>
    </location>
    <ligand>
        <name>Mn(2+)</name>
        <dbReference type="ChEBI" id="CHEBI:29035"/>
        <label>2</label>
    </ligand>
</feature>
<dbReference type="Pfam" id="PF01546">
    <property type="entry name" value="Peptidase_M20"/>
    <property type="match status" value="1"/>
</dbReference>
<reference evidence="4 5" key="1">
    <citation type="submission" date="2019-10" db="EMBL/GenBank/DDBJ databases">
        <authorList>
            <person name="Wolf R A."/>
        </authorList>
    </citation>
    <scope>NUCLEOTIDE SEQUENCE [LARGE SCALE GENOMIC DNA]</scope>
    <source>
        <strain evidence="4">Collinsella_aerofaciens_MC2</strain>
    </source>
</reference>
<organism evidence="4 5">
    <name type="scientific">Collinsella aerofaciens</name>
    <dbReference type="NCBI Taxonomy" id="74426"/>
    <lineage>
        <taxon>Bacteria</taxon>
        <taxon>Bacillati</taxon>
        <taxon>Actinomycetota</taxon>
        <taxon>Coriobacteriia</taxon>
        <taxon>Coriobacteriales</taxon>
        <taxon>Coriobacteriaceae</taxon>
        <taxon>Collinsella</taxon>
    </lineage>
</organism>
<dbReference type="Pfam" id="PF07687">
    <property type="entry name" value="M20_dimer"/>
    <property type="match status" value="1"/>
</dbReference>
<dbReference type="EC" id="3.-.-.-" evidence="4"/>
<accession>A0A5K1J200</accession>
<dbReference type="NCBIfam" id="TIGR01891">
    <property type="entry name" value="amidohydrolases"/>
    <property type="match status" value="1"/>
</dbReference>
<dbReference type="CDD" id="cd03886">
    <property type="entry name" value="M20_Acy1"/>
    <property type="match status" value="1"/>
</dbReference>
<dbReference type="GO" id="GO:0046872">
    <property type="term" value="F:metal ion binding"/>
    <property type="evidence" value="ECO:0007669"/>
    <property type="project" value="UniProtKB-KW"/>
</dbReference>
<protein>
    <submittedName>
        <fullName evidence="4">Putative hydrolase YxeP</fullName>
        <ecNumber evidence="4">3.-.-.-</ecNumber>
    </submittedName>
</protein>
<comment type="cofactor">
    <cofactor evidence="2">
        <name>Mn(2+)</name>
        <dbReference type="ChEBI" id="CHEBI:29035"/>
    </cofactor>
    <text evidence="2">The Mn(2+) ion enhances activity.</text>
</comment>
<feature type="binding site" evidence="2">
    <location>
        <position position="139"/>
    </location>
    <ligand>
        <name>Mn(2+)</name>
        <dbReference type="ChEBI" id="CHEBI:29035"/>
        <label>2</label>
    </ligand>
</feature>
<evidence type="ECO:0000313" key="4">
    <source>
        <dbReference type="EMBL" id="VWL96315.1"/>
    </source>
</evidence>
<dbReference type="PANTHER" id="PTHR11014">
    <property type="entry name" value="PEPTIDASE M20 FAMILY MEMBER"/>
    <property type="match status" value="1"/>
</dbReference>
<dbReference type="Gene3D" id="3.40.630.10">
    <property type="entry name" value="Zn peptidases"/>
    <property type="match status" value="1"/>
</dbReference>
<dbReference type="PANTHER" id="PTHR11014:SF63">
    <property type="entry name" value="METALLOPEPTIDASE, PUTATIVE (AFU_ORTHOLOGUE AFUA_6G09600)-RELATED"/>
    <property type="match status" value="1"/>
</dbReference>
<feature type="binding site" evidence="2">
    <location>
        <position position="204"/>
    </location>
    <ligand>
        <name>Mn(2+)</name>
        <dbReference type="ChEBI" id="CHEBI:29035"/>
        <label>2</label>
    </ligand>
</feature>
<sequence>MAPALSDLQPQPAPQTTTVAQAAIGNGLVTEAQAFANELAAWRHDLHQTPELGNNLPQTSAYIQARLDEMDIPYAVLVDGSCVIGLIGAGAAAAARGNGTCTDKQAGTVIMLRGDMDALPVAEESGEPFASINGCMHACGHDMHATALLGAARLLKARESELVDANATVKLLFQPGEETFEGARAAIADGLLQNPRPQAAFAMHVNSQSPLGLVLYGSPALSGVYGFRITLQGKGGHGSSPEICIDPITAGVHVHLALQELIAREVPAAKEVALTVGKFAGGQAANVIPDTCVLEGTLRGFDVELMEHLKTRIAGVVKGVAATYRTPATLETLSDVPPLVLDDDMTQASLGYVGATLPKAAFLPLFHAMASEDFALIASEIPSAYFTIGAAVTDTGEHFAQHHPKARFNDAELPLGAAAYAAVALGYIADHR</sequence>
<feature type="domain" description="Peptidase M20 dimerisation" evidence="3">
    <location>
        <begin position="221"/>
        <end position="321"/>
    </location>
</feature>
<evidence type="ECO:0000256" key="2">
    <source>
        <dbReference type="PIRSR" id="PIRSR005962-1"/>
    </source>
</evidence>
<dbReference type="InterPro" id="IPR036264">
    <property type="entry name" value="Bact_exopeptidase_dim_dom"/>
</dbReference>
<feature type="binding site" evidence="2">
    <location>
        <position position="141"/>
    </location>
    <ligand>
        <name>Mn(2+)</name>
        <dbReference type="ChEBI" id="CHEBI:29035"/>
        <label>2</label>
    </ligand>
</feature>
<dbReference type="Proteomes" id="UP000361836">
    <property type="component" value="Unassembled WGS sequence"/>
</dbReference>
<dbReference type="GO" id="GO:0019877">
    <property type="term" value="P:diaminopimelate biosynthetic process"/>
    <property type="evidence" value="ECO:0007669"/>
    <property type="project" value="UniProtKB-ARBA"/>
</dbReference>
<dbReference type="AlphaFoldDB" id="A0A5K1J200"/>
<dbReference type="Gene3D" id="3.30.70.360">
    <property type="match status" value="1"/>
</dbReference>
<dbReference type="InterPro" id="IPR011650">
    <property type="entry name" value="Peptidase_M20_dimer"/>
</dbReference>
<keyword evidence="5" id="KW-1185">Reference proteome</keyword>
<dbReference type="EMBL" id="CABWIE010000019">
    <property type="protein sequence ID" value="VWL96315.1"/>
    <property type="molecule type" value="Genomic_DNA"/>
</dbReference>
<dbReference type="PIRSF" id="PIRSF005962">
    <property type="entry name" value="Pept_M20D_amidohydro"/>
    <property type="match status" value="1"/>
</dbReference>
<dbReference type="FunFam" id="3.30.70.360:FF:000001">
    <property type="entry name" value="N-acetyldiaminopimelate deacetylase"/>
    <property type="match status" value="1"/>
</dbReference>
<gene>
    <name evidence="4" type="primary">yxeP_1</name>
    <name evidence="4" type="ORF">KCJAJFAP_00382</name>
</gene>
<dbReference type="InterPro" id="IPR002933">
    <property type="entry name" value="Peptidase_M20"/>
</dbReference>
<evidence type="ECO:0000256" key="1">
    <source>
        <dbReference type="ARBA" id="ARBA00022801"/>
    </source>
</evidence>
<dbReference type="RefSeq" id="WP_222837981.1">
    <property type="nucleotide sequence ID" value="NZ_CAAKNU010000078.1"/>
</dbReference>
<dbReference type="SUPFAM" id="SSF53187">
    <property type="entry name" value="Zn-dependent exopeptidases"/>
    <property type="match status" value="1"/>
</dbReference>
<dbReference type="SUPFAM" id="SSF55031">
    <property type="entry name" value="Bacterial exopeptidase dimerisation domain"/>
    <property type="match status" value="1"/>
</dbReference>
<keyword evidence="1 4" id="KW-0378">Hydrolase</keyword>
<dbReference type="InterPro" id="IPR017439">
    <property type="entry name" value="Amidohydrolase"/>
</dbReference>